<gene>
    <name evidence="2" type="ORF">Cgig2_019904</name>
</gene>
<accession>A0A9Q1QJY9</accession>
<protein>
    <submittedName>
        <fullName evidence="2">Uncharacterized protein</fullName>
    </submittedName>
</protein>
<feature type="region of interest" description="Disordered" evidence="1">
    <location>
        <begin position="92"/>
        <end position="124"/>
    </location>
</feature>
<comment type="caution">
    <text evidence="2">The sequence shown here is derived from an EMBL/GenBank/DDBJ whole genome shotgun (WGS) entry which is preliminary data.</text>
</comment>
<proteinExistence type="predicted"/>
<sequence>MEEVLQNHDELEQWFINVKSCGYMITIKDIGPASQVLNNVHKQTGFPSMEAKDSNNDMVGFEDIDDHLEEDDDVAKSDTGKKANLDVEVKDSAVQESSNFQNNSNSAQEVERSMDNLSPAGSNNSVTRTKTVCFSYDGCFEKIFKITWQLQELENDHGNIDHHPLDAESSHPPPGFERCINYGLDHSKTLEDGRDLLGHQTQKDFQGNEELSKAPWFDSHIQLNNPTQEALAPKKVGRKEAKSKVIASKNQLSMRNQVSQASNHISAAIHQLQRIFANWEPFGT</sequence>
<evidence type="ECO:0000313" key="3">
    <source>
        <dbReference type="Proteomes" id="UP001153076"/>
    </source>
</evidence>
<organism evidence="2 3">
    <name type="scientific">Carnegiea gigantea</name>
    <dbReference type="NCBI Taxonomy" id="171969"/>
    <lineage>
        <taxon>Eukaryota</taxon>
        <taxon>Viridiplantae</taxon>
        <taxon>Streptophyta</taxon>
        <taxon>Embryophyta</taxon>
        <taxon>Tracheophyta</taxon>
        <taxon>Spermatophyta</taxon>
        <taxon>Magnoliopsida</taxon>
        <taxon>eudicotyledons</taxon>
        <taxon>Gunneridae</taxon>
        <taxon>Pentapetalae</taxon>
        <taxon>Caryophyllales</taxon>
        <taxon>Cactineae</taxon>
        <taxon>Cactaceae</taxon>
        <taxon>Cactoideae</taxon>
        <taxon>Echinocereeae</taxon>
        <taxon>Carnegiea</taxon>
    </lineage>
</organism>
<evidence type="ECO:0000256" key="1">
    <source>
        <dbReference type="SAM" id="MobiDB-lite"/>
    </source>
</evidence>
<evidence type="ECO:0000313" key="2">
    <source>
        <dbReference type="EMBL" id="KAJ8444346.1"/>
    </source>
</evidence>
<reference evidence="2" key="1">
    <citation type="submission" date="2022-04" db="EMBL/GenBank/DDBJ databases">
        <title>Carnegiea gigantea Genome sequencing and assembly v2.</title>
        <authorList>
            <person name="Copetti D."/>
            <person name="Sanderson M.J."/>
            <person name="Burquez A."/>
            <person name="Wojciechowski M.F."/>
        </authorList>
    </citation>
    <scope>NUCLEOTIDE SEQUENCE</scope>
    <source>
        <strain evidence="2">SGP5-SGP5p</strain>
        <tissue evidence="2">Aerial part</tissue>
    </source>
</reference>
<dbReference type="EMBL" id="JAKOGI010000100">
    <property type="protein sequence ID" value="KAJ8444346.1"/>
    <property type="molecule type" value="Genomic_DNA"/>
</dbReference>
<dbReference type="Proteomes" id="UP001153076">
    <property type="component" value="Unassembled WGS sequence"/>
</dbReference>
<keyword evidence="3" id="KW-1185">Reference proteome</keyword>
<feature type="compositionally biased region" description="Low complexity" evidence="1">
    <location>
        <begin position="97"/>
        <end position="106"/>
    </location>
</feature>
<dbReference type="AlphaFoldDB" id="A0A9Q1QJY9"/>
<feature type="compositionally biased region" description="Polar residues" evidence="1">
    <location>
        <begin position="115"/>
        <end position="124"/>
    </location>
</feature>
<name>A0A9Q1QJY9_9CARY</name>